<organism evidence="2">
    <name type="scientific">Oryza brachyantha</name>
    <name type="common">malo sina</name>
    <dbReference type="NCBI Taxonomy" id="4533"/>
    <lineage>
        <taxon>Eukaryota</taxon>
        <taxon>Viridiplantae</taxon>
        <taxon>Streptophyta</taxon>
        <taxon>Embryophyta</taxon>
        <taxon>Tracheophyta</taxon>
        <taxon>Spermatophyta</taxon>
        <taxon>Magnoliopsida</taxon>
        <taxon>Liliopsida</taxon>
        <taxon>Poales</taxon>
        <taxon>Poaceae</taxon>
        <taxon>BOP clade</taxon>
        <taxon>Oryzoideae</taxon>
        <taxon>Oryzeae</taxon>
        <taxon>Oryzinae</taxon>
        <taxon>Oryza</taxon>
    </lineage>
</organism>
<dbReference type="EnsemblPlants" id="OB02G31350.1">
    <property type="protein sequence ID" value="OB02G31350.1"/>
    <property type="gene ID" value="OB02G31350"/>
</dbReference>
<dbReference type="OMA" id="VNDQESH"/>
<dbReference type="STRING" id="4533.J3LER8"/>
<dbReference type="AlphaFoldDB" id="J3LER8"/>
<protein>
    <recommendedName>
        <fullName evidence="4">No apical meristem-associated C-terminal domain-containing protein</fullName>
    </recommendedName>
</protein>
<evidence type="ECO:0000256" key="1">
    <source>
        <dbReference type="SAM" id="MobiDB-lite"/>
    </source>
</evidence>
<dbReference type="Gramene" id="OB02G31350.1">
    <property type="protein sequence ID" value="OB02G31350.1"/>
    <property type="gene ID" value="OB02G31350"/>
</dbReference>
<evidence type="ECO:0000313" key="3">
    <source>
        <dbReference type="Proteomes" id="UP000006038"/>
    </source>
</evidence>
<feature type="region of interest" description="Disordered" evidence="1">
    <location>
        <begin position="1"/>
        <end position="20"/>
    </location>
</feature>
<sequence>MGSQQSKEECFPPPPPPRPPFLFNLSRGELVRRQRLIDEEEERLNGYDIPCGGGGGVPYSKRIVIFLSRKSRSPFLSTRYPTLAIPSGSPSLSRAGDLAISRDLALLPRSFARFSSIPRLQSSHTHPLLCPPLALVLPFSEQMHPSRDSSLGFSPVGVSMNQASLHRRSTTGGQGEVALGRTDAQANRSEGGFDHAGVGLMRHRVAPPTQFDGRMPDEPIEPELEGNDFVHYFTNLLVNDQESHDLPPPSHTSNDDVPRASKGSQKRTKNFRDDEDRLLVSAWLNIGMDPIQGSDQPLGAYWRRIHQYFHANKTFDSDRTQGPLMNRWGVIQHDVNLFCGCLSKIETRNQSGWSVDDKAPSYDLCTYHAMQSDKFSSSNAYNLWTQAYLENLYSLQLQVI</sequence>
<keyword evidence="3" id="KW-1185">Reference proteome</keyword>
<feature type="compositionally biased region" description="Pro residues" evidence="1">
    <location>
        <begin position="11"/>
        <end position="20"/>
    </location>
</feature>
<proteinExistence type="predicted"/>
<feature type="region of interest" description="Disordered" evidence="1">
    <location>
        <begin position="240"/>
        <end position="271"/>
    </location>
</feature>
<evidence type="ECO:0008006" key="4">
    <source>
        <dbReference type="Google" id="ProtNLM"/>
    </source>
</evidence>
<dbReference type="Proteomes" id="UP000006038">
    <property type="component" value="Unassembled WGS sequence"/>
</dbReference>
<name>J3LER8_ORYBR</name>
<reference evidence="2" key="1">
    <citation type="submission" date="2013-04" db="UniProtKB">
        <authorList>
            <consortium name="EnsemblPlants"/>
        </authorList>
    </citation>
    <scope>IDENTIFICATION</scope>
</reference>
<feature type="compositionally biased region" description="Basic and acidic residues" evidence="1">
    <location>
        <begin position="1"/>
        <end position="10"/>
    </location>
</feature>
<evidence type="ECO:0000313" key="2">
    <source>
        <dbReference type="EnsemblPlants" id="OB02G31350.1"/>
    </source>
</evidence>
<dbReference type="HOGENOM" id="CLU_689609_0_0_1"/>
<dbReference type="PANTHER" id="PTHR45125:SF3">
    <property type="entry name" value="NO-APICAL-MERISTEM-ASSOCIATED CARBOXY-TERMINAL DOMAIN PROTEIN"/>
    <property type="match status" value="1"/>
</dbReference>
<accession>J3LER8</accession>
<dbReference type="PANTHER" id="PTHR45125">
    <property type="entry name" value="F21J9.4-RELATED"/>
    <property type="match status" value="1"/>
</dbReference>